<evidence type="ECO:0000313" key="9">
    <source>
        <dbReference type="Proteomes" id="UP000007879"/>
    </source>
</evidence>
<comment type="catalytic activity">
    <reaction evidence="4">
        <text>[phosphatase 2A protein]-C-terminal L-leucine methyl ester + H2O = [phosphatase 2A protein]-C-terminal L-leucine + methanol + H(+)</text>
        <dbReference type="Rhea" id="RHEA:48548"/>
        <dbReference type="Rhea" id="RHEA-COMP:12134"/>
        <dbReference type="Rhea" id="RHEA-COMP:12135"/>
        <dbReference type="ChEBI" id="CHEBI:15377"/>
        <dbReference type="ChEBI" id="CHEBI:15378"/>
        <dbReference type="ChEBI" id="CHEBI:17790"/>
        <dbReference type="ChEBI" id="CHEBI:90516"/>
        <dbReference type="ChEBI" id="CHEBI:90517"/>
        <dbReference type="EC" id="3.1.1.89"/>
    </reaction>
</comment>
<sequence>MASSSELHKGLFRKSLPPLPPPELGVKPIHMDPGYIQVYLNDVKRKKGGKKDYSPVSWSQYFDSQQSIAINSSDRFNVYVKGSDGPLVLLIHGGGYSGLSWAVFTESLMSMISCTVIALDMRGHGSTVTGDDYNLSQDILVNDVASVFNEIYKEKEAPPTLIMGHSMGGAIAVRVAAVPGLIKSLVGVALIDIVEGTALESLSGMQSFLRSRPKRFPSLENAVEWSIRSGQLRNIESARVSMPGQLKEIENEGLSVPATLIPEEDSKEAESSHQTTSTSEYTWRVDLTKTETYWRGWFEGLSGTLLSISGNVSKIIILAGVDRLDKQLTIAHMQGKIQLQVLSGCGHTVHEDAPDKVAHILANHLIRYKLATPKEGFENFSSAPVPMC</sequence>
<dbReference type="GO" id="GO:0051723">
    <property type="term" value="F:protein methylesterase activity"/>
    <property type="evidence" value="ECO:0007669"/>
    <property type="project" value="UniProtKB-EC"/>
</dbReference>
<comment type="function">
    <text evidence="5">Demethylates proteins that have been reversibly carboxymethylated.</text>
</comment>
<evidence type="ECO:0000256" key="4">
    <source>
        <dbReference type="ARBA" id="ARBA00049203"/>
    </source>
</evidence>
<dbReference type="Gene3D" id="3.40.50.1820">
    <property type="entry name" value="alpha/beta hydrolase"/>
    <property type="match status" value="1"/>
</dbReference>
<evidence type="ECO:0000256" key="6">
    <source>
        <dbReference type="PIRSR" id="PIRSR022950-1"/>
    </source>
</evidence>
<keyword evidence="2 5" id="KW-0719">Serine esterase</keyword>
<organism evidence="8 9">
    <name type="scientific">Amphimedon queenslandica</name>
    <name type="common">Sponge</name>
    <dbReference type="NCBI Taxonomy" id="400682"/>
    <lineage>
        <taxon>Eukaryota</taxon>
        <taxon>Metazoa</taxon>
        <taxon>Porifera</taxon>
        <taxon>Demospongiae</taxon>
        <taxon>Heteroscleromorpha</taxon>
        <taxon>Haplosclerida</taxon>
        <taxon>Niphatidae</taxon>
        <taxon>Amphimedon</taxon>
    </lineage>
</organism>
<dbReference type="InterPro" id="IPR016812">
    <property type="entry name" value="PPase_methylesterase_euk"/>
</dbReference>
<feature type="active site" evidence="6">
    <location>
        <position position="192"/>
    </location>
</feature>
<comment type="similarity">
    <text evidence="1 5">Belongs to the AB hydrolase superfamily.</text>
</comment>
<protein>
    <recommendedName>
        <fullName evidence="5">Protein phosphatase methylesterase 1</fullName>
        <shortName evidence="5">PME-1</shortName>
        <ecNumber evidence="5">3.1.1.-</ecNumber>
    </recommendedName>
</protein>
<feature type="active site" evidence="6">
    <location>
        <position position="347"/>
    </location>
</feature>
<reference evidence="8" key="2">
    <citation type="submission" date="2024-06" db="UniProtKB">
        <authorList>
            <consortium name="EnsemblMetazoa"/>
        </authorList>
    </citation>
    <scope>IDENTIFICATION</scope>
</reference>
<feature type="domain" description="AB hydrolase-1" evidence="7">
    <location>
        <begin position="88"/>
        <end position="359"/>
    </location>
</feature>
<dbReference type="Proteomes" id="UP000007879">
    <property type="component" value="Unassembled WGS sequence"/>
</dbReference>
<reference evidence="9" key="1">
    <citation type="journal article" date="2010" name="Nature">
        <title>The Amphimedon queenslandica genome and the evolution of animal complexity.</title>
        <authorList>
            <person name="Srivastava M."/>
            <person name="Simakov O."/>
            <person name="Chapman J."/>
            <person name="Fahey B."/>
            <person name="Gauthier M.E."/>
            <person name="Mitros T."/>
            <person name="Richards G.S."/>
            <person name="Conaco C."/>
            <person name="Dacre M."/>
            <person name="Hellsten U."/>
            <person name="Larroux C."/>
            <person name="Putnam N.H."/>
            <person name="Stanke M."/>
            <person name="Adamska M."/>
            <person name="Darling A."/>
            <person name="Degnan S.M."/>
            <person name="Oakley T.H."/>
            <person name="Plachetzki D.C."/>
            <person name="Zhai Y."/>
            <person name="Adamski M."/>
            <person name="Calcino A."/>
            <person name="Cummins S.F."/>
            <person name="Goodstein D.M."/>
            <person name="Harris C."/>
            <person name="Jackson D.J."/>
            <person name="Leys S.P."/>
            <person name="Shu S."/>
            <person name="Woodcroft B.J."/>
            <person name="Vervoort M."/>
            <person name="Kosik K.S."/>
            <person name="Manning G."/>
            <person name="Degnan B.M."/>
            <person name="Rokhsar D.S."/>
        </authorList>
    </citation>
    <scope>NUCLEOTIDE SEQUENCE [LARGE SCALE GENOMIC DNA]</scope>
</reference>
<proteinExistence type="inferred from homology"/>
<accession>A0AAN0J273</accession>
<dbReference type="InterPro" id="IPR029058">
    <property type="entry name" value="AB_hydrolase_fold"/>
</dbReference>
<dbReference type="PIRSF" id="PIRSF022950">
    <property type="entry name" value="PPase_methylesterase_euk"/>
    <property type="match status" value="1"/>
</dbReference>
<evidence type="ECO:0000256" key="3">
    <source>
        <dbReference type="ARBA" id="ARBA00022801"/>
    </source>
</evidence>
<name>A0AAN0J273_AMPQE</name>
<dbReference type="EC" id="3.1.1.-" evidence="5"/>
<dbReference type="AlphaFoldDB" id="A0AAN0J273"/>
<evidence type="ECO:0000256" key="5">
    <source>
        <dbReference type="PIRNR" id="PIRNR022950"/>
    </source>
</evidence>
<evidence type="ECO:0000256" key="1">
    <source>
        <dbReference type="ARBA" id="ARBA00008645"/>
    </source>
</evidence>
<evidence type="ECO:0000256" key="2">
    <source>
        <dbReference type="ARBA" id="ARBA00022487"/>
    </source>
</evidence>
<dbReference type="InterPro" id="IPR000073">
    <property type="entry name" value="AB_hydrolase_1"/>
</dbReference>
<gene>
    <name evidence="8" type="primary">100640410</name>
</gene>
<dbReference type="PANTHER" id="PTHR14189">
    <property type="entry name" value="PROTEIN PHOSPHATASE METHYLESTERASE-1 RELATED"/>
    <property type="match status" value="1"/>
</dbReference>
<dbReference type="Pfam" id="PF12697">
    <property type="entry name" value="Abhydrolase_6"/>
    <property type="match status" value="1"/>
</dbReference>
<dbReference type="PANTHER" id="PTHR14189:SF0">
    <property type="entry name" value="PROTEIN PHOSPHATASE METHYLESTERASE 1"/>
    <property type="match status" value="1"/>
</dbReference>
<dbReference type="EnsemblMetazoa" id="XM_019995269.1">
    <property type="protein sequence ID" value="XP_019850828.1"/>
    <property type="gene ID" value="LOC100640410"/>
</dbReference>
<evidence type="ECO:0000313" key="8">
    <source>
        <dbReference type="EnsemblMetazoa" id="XP_019850828.1"/>
    </source>
</evidence>
<keyword evidence="9" id="KW-1185">Reference proteome</keyword>
<dbReference type="SUPFAM" id="SSF53474">
    <property type="entry name" value="alpha/beta-Hydrolases"/>
    <property type="match status" value="1"/>
</dbReference>
<keyword evidence="3 5" id="KW-0378">Hydrolase</keyword>
<feature type="active site" evidence="6">
    <location>
        <position position="166"/>
    </location>
</feature>
<evidence type="ECO:0000259" key="7">
    <source>
        <dbReference type="Pfam" id="PF12697"/>
    </source>
</evidence>
<dbReference type="KEGG" id="aqu:100640410"/>